<protein>
    <recommendedName>
        <fullName evidence="3">Thioredoxin domain-containing protein</fullName>
    </recommendedName>
</protein>
<dbReference type="EMBL" id="SBHS01000012">
    <property type="protein sequence ID" value="TWU74208.1"/>
    <property type="molecule type" value="Genomic_DNA"/>
</dbReference>
<evidence type="ECO:0000313" key="5">
    <source>
        <dbReference type="Proteomes" id="UP000317257"/>
    </source>
</evidence>
<evidence type="ECO:0000256" key="1">
    <source>
        <dbReference type="ARBA" id="ARBA00008987"/>
    </source>
</evidence>
<dbReference type="PANTHER" id="PTHR46115">
    <property type="entry name" value="THIOREDOXIN-LIKE PROTEIN 1"/>
    <property type="match status" value="1"/>
</dbReference>
<dbReference type="PROSITE" id="PS51352">
    <property type="entry name" value="THIOREDOXIN_2"/>
    <property type="match status" value="1"/>
</dbReference>
<gene>
    <name evidence="4" type="ORF">ED733_002813</name>
</gene>
<dbReference type="InterPro" id="IPR013766">
    <property type="entry name" value="Thioredoxin_domain"/>
</dbReference>
<dbReference type="CDD" id="cd02947">
    <property type="entry name" value="TRX_family"/>
    <property type="match status" value="1"/>
</dbReference>
<accession>A0A5C6GBV1</accession>
<proteinExistence type="inferred from homology"/>
<organism evidence="4 5">
    <name type="scientific">Metarhizium rileyi (strain RCEF 4871)</name>
    <name type="common">Nomuraea rileyi</name>
    <dbReference type="NCBI Taxonomy" id="1649241"/>
    <lineage>
        <taxon>Eukaryota</taxon>
        <taxon>Fungi</taxon>
        <taxon>Dikarya</taxon>
        <taxon>Ascomycota</taxon>
        <taxon>Pezizomycotina</taxon>
        <taxon>Sordariomycetes</taxon>
        <taxon>Hypocreomycetidae</taxon>
        <taxon>Hypocreales</taxon>
        <taxon>Clavicipitaceae</taxon>
        <taxon>Metarhizium</taxon>
    </lineage>
</organism>
<sequence>MTITHIQSTAQFDTLVKTKALVADFTSGFCKPCGLIGPKYEQLSKRYPNVVFVVVDGDKFRDLVFRYEITGLPTFIMFRGGRVVDVFVGLGEDELERRVTRFVGGG</sequence>
<dbReference type="SUPFAM" id="SSF52833">
    <property type="entry name" value="Thioredoxin-like"/>
    <property type="match status" value="1"/>
</dbReference>
<evidence type="ECO:0000259" key="3">
    <source>
        <dbReference type="PROSITE" id="PS51352"/>
    </source>
</evidence>
<dbReference type="Gene3D" id="3.40.30.10">
    <property type="entry name" value="Glutaredoxin"/>
    <property type="match status" value="1"/>
</dbReference>
<keyword evidence="2" id="KW-1015">Disulfide bond</keyword>
<name>A0A5C6GBV1_METRR</name>
<dbReference type="Proteomes" id="UP000317257">
    <property type="component" value="Unassembled WGS sequence"/>
</dbReference>
<dbReference type="AlphaFoldDB" id="A0A5C6GBV1"/>
<evidence type="ECO:0000256" key="2">
    <source>
        <dbReference type="ARBA" id="ARBA00023157"/>
    </source>
</evidence>
<comment type="caution">
    <text evidence="4">The sequence shown here is derived from an EMBL/GenBank/DDBJ whole genome shotgun (WGS) entry which is preliminary data.</text>
</comment>
<feature type="domain" description="Thioredoxin" evidence="3">
    <location>
        <begin position="1"/>
        <end position="104"/>
    </location>
</feature>
<evidence type="ECO:0000313" key="4">
    <source>
        <dbReference type="EMBL" id="TWU74208.1"/>
    </source>
</evidence>
<dbReference type="InterPro" id="IPR036249">
    <property type="entry name" value="Thioredoxin-like_sf"/>
</dbReference>
<reference evidence="5" key="1">
    <citation type="submission" date="2018-12" db="EMBL/GenBank/DDBJ databases">
        <title>The complete genome of Metarhizium rileyi, a key fungal pathogen of Lepidoptera.</title>
        <authorList>
            <person name="Binneck E."/>
            <person name="Lastra C.C.L."/>
            <person name="Sosa-Gomez D.R."/>
        </authorList>
    </citation>
    <scope>NUCLEOTIDE SEQUENCE [LARGE SCALE GENOMIC DNA]</scope>
    <source>
        <strain evidence="5">Cep018-CH2</strain>
    </source>
</reference>
<dbReference type="Pfam" id="PF00085">
    <property type="entry name" value="Thioredoxin"/>
    <property type="match status" value="1"/>
</dbReference>
<comment type="similarity">
    <text evidence="1">Belongs to the thioredoxin family.</text>
</comment>